<protein>
    <recommendedName>
        <fullName evidence="3">Cytochrome c</fullName>
    </recommendedName>
</protein>
<name>A0A6M1RL23_9BACT</name>
<dbReference type="GO" id="GO:0009055">
    <property type="term" value="F:electron transfer activity"/>
    <property type="evidence" value="ECO:0007669"/>
    <property type="project" value="InterPro"/>
</dbReference>
<keyword evidence="2" id="KW-1185">Reference proteome</keyword>
<comment type="caution">
    <text evidence="1">The sequence shown here is derived from an EMBL/GenBank/DDBJ whole genome shotgun (WGS) entry which is preliminary data.</text>
</comment>
<dbReference type="InterPro" id="IPR003468">
    <property type="entry name" value="Cyt_c_oxidase_monohaem-su/FixO"/>
</dbReference>
<gene>
    <name evidence="1" type="ORF">G4L39_02615</name>
</gene>
<dbReference type="SUPFAM" id="SSF46626">
    <property type="entry name" value="Cytochrome c"/>
    <property type="match status" value="1"/>
</dbReference>
<dbReference type="EMBL" id="JAAKYA010000014">
    <property type="protein sequence ID" value="NGO38289.1"/>
    <property type="molecule type" value="Genomic_DNA"/>
</dbReference>
<organism evidence="1 2">
    <name type="scientific">Limisphaera ngatamarikiensis</name>
    <dbReference type="NCBI Taxonomy" id="1324935"/>
    <lineage>
        <taxon>Bacteria</taxon>
        <taxon>Pseudomonadati</taxon>
        <taxon>Verrucomicrobiota</taxon>
        <taxon>Verrucomicrobiia</taxon>
        <taxon>Limisphaerales</taxon>
        <taxon>Limisphaeraceae</taxon>
        <taxon>Limisphaera</taxon>
    </lineage>
</organism>
<sequence>MLTVRPLGSDIDRGWGLRRSVAADYLWDRPVMLGSVRVGPDLANAGARLPDEQWLLVHLWDPQIHSPGSMMPPYRYLFEVRSAGEGEVSGALSLPEGRAPGPGQVVVPTDRARALVAYLRSLQATTSLFEAPVVLPSAGVATAGSDLGESGVQP</sequence>
<dbReference type="AlphaFoldDB" id="A0A6M1RL23"/>
<dbReference type="Proteomes" id="UP000477311">
    <property type="component" value="Unassembled WGS sequence"/>
</dbReference>
<evidence type="ECO:0008006" key="3">
    <source>
        <dbReference type="Google" id="ProtNLM"/>
    </source>
</evidence>
<dbReference type="GO" id="GO:0020037">
    <property type="term" value="F:heme binding"/>
    <property type="evidence" value="ECO:0007669"/>
    <property type="project" value="InterPro"/>
</dbReference>
<reference evidence="1 2" key="1">
    <citation type="submission" date="2020-02" db="EMBL/GenBank/DDBJ databases">
        <title>Draft genome sequence of Limisphaera ngatamarikiensis NGM72.4T, a thermophilic Verrucomicrobia grouped in subdivision 3.</title>
        <authorList>
            <person name="Carere C.R."/>
            <person name="Steen J."/>
            <person name="Hugenholtz P."/>
            <person name="Stott M.B."/>
        </authorList>
    </citation>
    <scope>NUCLEOTIDE SEQUENCE [LARGE SCALE GENOMIC DNA]</scope>
    <source>
        <strain evidence="1 2">NGM72.4</strain>
    </source>
</reference>
<dbReference type="Gene3D" id="1.10.760.10">
    <property type="entry name" value="Cytochrome c-like domain"/>
    <property type="match status" value="1"/>
</dbReference>
<evidence type="ECO:0000313" key="2">
    <source>
        <dbReference type="Proteomes" id="UP000477311"/>
    </source>
</evidence>
<proteinExistence type="predicted"/>
<dbReference type="InterPro" id="IPR036909">
    <property type="entry name" value="Cyt_c-like_dom_sf"/>
</dbReference>
<accession>A0A6M1RL23</accession>
<dbReference type="Pfam" id="PF02433">
    <property type="entry name" value="FixO"/>
    <property type="match status" value="1"/>
</dbReference>
<evidence type="ECO:0000313" key="1">
    <source>
        <dbReference type="EMBL" id="NGO38289.1"/>
    </source>
</evidence>